<protein>
    <submittedName>
        <fullName evidence="2">Uncharacterized protein</fullName>
    </submittedName>
</protein>
<gene>
    <name evidence="2" type="ORF">A7P95_03435</name>
</gene>
<keyword evidence="1" id="KW-0732">Signal</keyword>
<accession>A0A1A9RZD8</accession>
<comment type="caution">
    <text evidence="2">The sequence shown here is derived from an EMBL/GenBank/DDBJ whole genome shotgun (WGS) entry which is preliminary data.</text>
</comment>
<dbReference type="Gene3D" id="2.60.120.380">
    <property type="match status" value="1"/>
</dbReference>
<organism evidence="2 3">
    <name type="scientific">Eikenella longinqua</name>
    <dbReference type="NCBI Taxonomy" id="1795827"/>
    <lineage>
        <taxon>Bacteria</taxon>
        <taxon>Pseudomonadati</taxon>
        <taxon>Pseudomonadota</taxon>
        <taxon>Betaproteobacteria</taxon>
        <taxon>Neisseriales</taxon>
        <taxon>Neisseriaceae</taxon>
        <taxon>Eikenella</taxon>
    </lineage>
</organism>
<keyword evidence="3" id="KW-1185">Reference proteome</keyword>
<dbReference type="STRING" id="1795827.A7P95_03435"/>
<dbReference type="EMBL" id="LXSL01000014">
    <property type="protein sequence ID" value="OAM29278.1"/>
    <property type="molecule type" value="Genomic_DNA"/>
</dbReference>
<dbReference type="AlphaFoldDB" id="A0A1A9RZD8"/>
<evidence type="ECO:0000313" key="2">
    <source>
        <dbReference type="EMBL" id="OAM29278.1"/>
    </source>
</evidence>
<dbReference type="RefSeq" id="WP_067591204.1">
    <property type="nucleotide sequence ID" value="NZ_LXSL01000014.1"/>
</dbReference>
<feature type="chain" id="PRO_5008396321" evidence="1">
    <location>
        <begin position="20"/>
        <end position="268"/>
    </location>
</feature>
<evidence type="ECO:0000313" key="3">
    <source>
        <dbReference type="Proteomes" id="UP000077885"/>
    </source>
</evidence>
<dbReference type="Proteomes" id="UP000077885">
    <property type="component" value="Unassembled WGS sequence"/>
</dbReference>
<name>A0A1A9RZD8_9NEIS</name>
<proteinExistence type="predicted"/>
<evidence type="ECO:0000256" key="1">
    <source>
        <dbReference type="SAM" id="SignalP"/>
    </source>
</evidence>
<reference evidence="3" key="1">
    <citation type="submission" date="2016-05" db="EMBL/GenBank/DDBJ databases">
        <title>Draft genome of Corynebacterium afermentans subsp. afermentans LCDC 88199T.</title>
        <authorList>
            <person name="Bernier A.-M."/>
            <person name="Bernard K."/>
        </authorList>
    </citation>
    <scope>NUCLEOTIDE SEQUENCE [LARGE SCALE GENOMIC DNA]</scope>
    <source>
        <strain evidence="3">NML02-A-017</strain>
    </source>
</reference>
<sequence>MKHLTLTAIAALLAAPAFAADDGWLAEAQQINRNIVRERDDAARQIQLFTGKLRQGRSESHTIRLEAGKQYSFFADCDRQCSNLDLALADSSGQTLKQDTDTDDNPIISWNVAQSGEYKLTVSMPACQDSAGCDYSAQAFEQSPWLPRAQKMNRDIVHRKDRQARQAQIFNGSLAKEQSQSHTVQLSAGKYYSFFADCGYDCTDIDLSLKAADGRVIKEDTNDDDSPMFGWRTNRSGRYTLIVTVPKCDSAQCEYSSQVFVGNKAVFE</sequence>
<feature type="signal peptide" evidence="1">
    <location>
        <begin position="1"/>
        <end position="19"/>
    </location>
</feature>